<evidence type="ECO:0000256" key="7">
    <source>
        <dbReference type="ARBA" id="ARBA00022777"/>
    </source>
</evidence>
<evidence type="ECO:0000313" key="15">
    <source>
        <dbReference type="Proteomes" id="UP000283387"/>
    </source>
</evidence>
<dbReference type="PRINTS" id="PR00344">
    <property type="entry name" value="BCTRLSENSOR"/>
</dbReference>
<keyword evidence="10 11" id="KW-0472">Membrane</keyword>
<dbReference type="EMBL" id="RAPN01000001">
    <property type="protein sequence ID" value="RKD91504.1"/>
    <property type="molecule type" value="Genomic_DNA"/>
</dbReference>
<feature type="transmembrane region" description="Helical" evidence="11">
    <location>
        <begin position="12"/>
        <end position="34"/>
    </location>
</feature>
<dbReference type="InterPro" id="IPR000014">
    <property type="entry name" value="PAS"/>
</dbReference>
<dbReference type="Gene3D" id="1.10.287.130">
    <property type="match status" value="1"/>
</dbReference>
<dbReference type="EC" id="2.7.13.3" evidence="3"/>
<comment type="caution">
    <text evidence="14">The sequence shown here is derived from an EMBL/GenBank/DDBJ whole genome shotgun (WGS) entry which is preliminary data.</text>
</comment>
<dbReference type="InterPro" id="IPR050736">
    <property type="entry name" value="Sensor_HK_Regulatory"/>
</dbReference>
<dbReference type="Gene3D" id="3.30.450.20">
    <property type="entry name" value="PAS domain"/>
    <property type="match status" value="1"/>
</dbReference>
<keyword evidence="5" id="KW-0808">Transferase</keyword>
<protein>
    <recommendedName>
        <fullName evidence="3">histidine kinase</fullName>
        <ecNumber evidence="3">2.7.13.3</ecNumber>
    </recommendedName>
</protein>
<evidence type="ECO:0000256" key="3">
    <source>
        <dbReference type="ARBA" id="ARBA00012438"/>
    </source>
</evidence>
<dbReference type="GO" id="GO:0016020">
    <property type="term" value="C:membrane"/>
    <property type="evidence" value="ECO:0007669"/>
    <property type="project" value="UniProtKB-SubCell"/>
</dbReference>
<evidence type="ECO:0000256" key="2">
    <source>
        <dbReference type="ARBA" id="ARBA00004370"/>
    </source>
</evidence>
<dbReference type="AlphaFoldDB" id="A0A419W7R2"/>
<evidence type="ECO:0000256" key="10">
    <source>
        <dbReference type="ARBA" id="ARBA00023136"/>
    </source>
</evidence>
<dbReference type="SUPFAM" id="SSF47384">
    <property type="entry name" value="Homodimeric domain of signal transducing histidine kinase"/>
    <property type="match status" value="1"/>
</dbReference>
<keyword evidence="6 11" id="KW-0812">Transmembrane</keyword>
<dbReference type="InterPro" id="IPR004358">
    <property type="entry name" value="Sig_transdc_His_kin-like_C"/>
</dbReference>
<evidence type="ECO:0000256" key="1">
    <source>
        <dbReference type="ARBA" id="ARBA00000085"/>
    </source>
</evidence>
<dbReference type="SMART" id="SM01079">
    <property type="entry name" value="CHASE"/>
    <property type="match status" value="1"/>
</dbReference>
<gene>
    <name evidence="14" type="ORF">BC643_1860</name>
</gene>
<dbReference type="OrthoDB" id="5522855at2"/>
<accession>A0A419W7R2</accession>
<evidence type="ECO:0000256" key="6">
    <source>
        <dbReference type="ARBA" id="ARBA00022692"/>
    </source>
</evidence>
<dbReference type="SUPFAM" id="SSF55785">
    <property type="entry name" value="PYP-like sensor domain (PAS domain)"/>
    <property type="match status" value="1"/>
</dbReference>
<dbReference type="InterPro" id="IPR005467">
    <property type="entry name" value="His_kinase_dom"/>
</dbReference>
<dbReference type="Pfam" id="PF02518">
    <property type="entry name" value="HATPase_c"/>
    <property type="match status" value="1"/>
</dbReference>
<feature type="transmembrane region" description="Helical" evidence="11">
    <location>
        <begin position="268"/>
        <end position="287"/>
    </location>
</feature>
<dbReference type="InterPro" id="IPR003594">
    <property type="entry name" value="HATPase_dom"/>
</dbReference>
<evidence type="ECO:0000256" key="8">
    <source>
        <dbReference type="ARBA" id="ARBA00022989"/>
    </source>
</evidence>
<feature type="domain" description="CHASE" evidence="13">
    <location>
        <begin position="113"/>
        <end position="251"/>
    </location>
</feature>
<dbReference type="PANTHER" id="PTHR43711">
    <property type="entry name" value="TWO-COMPONENT HISTIDINE KINASE"/>
    <property type="match status" value="1"/>
</dbReference>
<dbReference type="InterPro" id="IPR042240">
    <property type="entry name" value="CHASE_sf"/>
</dbReference>
<dbReference type="PROSITE" id="PS50839">
    <property type="entry name" value="CHASE"/>
    <property type="match status" value="1"/>
</dbReference>
<keyword evidence="4" id="KW-0597">Phosphoprotein</keyword>
<feature type="domain" description="Histidine kinase" evidence="12">
    <location>
        <begin position="433"/>
        <end position="654"/>
    </location>
</feature>
<name>A0A419W7R2_9BACT</name>
<dbReference type="GO" id="GO:0000155">
    <property type="term" value="F:phosphorelay sensor kinase activity"/>
    <property type="evidence" value="ECO:0007669"/>
    <property type="project" value="InterPro"/>
</dbReference>
<keyword evidence="15" id="KW-1185">Reference proteome</keyword>
<dbReference type="Pfam" id="PF08448">
    <property type="entry name" value="PAS_4"/>
    <property type="match status" value="1"/>
</dbReference>
<evidence type="ECO:0000256" key="9">
    <source>
        <dbReference type="ARBA" id="ARBA00023012"/>
    </source>
</evidence>
<dbReference type="InterPro" id="IPR036097">
    <property type="entry name" value="HisK_dim/P_sf"/>
</dbReference>
<dbReference type="Pfam" id="PF03924">
    <property type="entry name" value="CHASE"/>
    <property type="match status" value="1"/>
</dbReference>
<dbReference type="SMART" id="SM00388">
    <property type="entry name" value="HisKA"/>
    <property type="match status" value="1"/>
</dbReference>
<dbReference type="NCBIfam" id="TIGR00229">
    <property type="entry name" value="sensory_box"/>
    <property type="match status" value="1"/>
</dbReference>
<dbReference type="Proteomes" id="UP000283387">
    <property type="component" value="Unassembled WGS sequence"/>
</dbReference>
<dbReference type="Pfam" id="PF00512">
    <property type="entry name" value="HisKA"/>
    <property type="match status" value="1"/>
</dbReference>
<organism evidence="14 15">
    <name type="scientific">Mangrovibacterium diazotrophicum</name>
    <dbReference type="NCBI Taxonomy" id="1261403"/>
    <lineage>
        <taxon>Bacteria</taxon>
        <taxon>Pseudomonadati</taxon>
        <taxon>Bacteroidota</taxon>
        <taxon>Bacteroidia</taxon>
        <taxon>Marinilabiliales</taxon>
        <taxon>Prolixibacteraceae</taxon>
        <taxon>Mangrovibacterium</taxon>
    </lineage>
</organism>
<keyword evidence="9" id="KW-0902">Two-component regulatory system</keyword>
<dbReference type="InterPro" id="IPR006189">
    <property type="entry name" value="CHASE_dom"/>
</dbReference>
<dbReference type="Gene3D" id="3.30.565.10">
    <property type="entry name" value="Histidine kinase-like ATPase, C-terminal domain"/>
    <property type="match status" value="1"/>
</dbReference>
<dbReference type="InterPro" id="IPR035965">
    <property type="entry name" value="PAS-like_dom_sf"/>
</dbReference>
<dbReference type="InterPro" id="IPR003661">
    <property type="entry name" value="HisK_dim/P_dom"/>
</dbReference>
<evidence type="ECO:0000256" key="4">
    <source>
        <dbReference type="ARBA" id="ARBA00022553"/>
    </source>
</evidence>
<dbReference type="InterPro" id="IPR013656">
    <property type="entry name" value="PAS_4"/>
</dbReference>
<dbReference type="PANTHER" id="PTHR43711:SF31">
    <property type="entry name" value="HISTIDINE KINASE"/>
    <property type="match status" value="1"/>
</dbReference>
<proteinExistence type="predicted"/>
<comment type="subcellular location">
    <subcellularLocation>
        <location evidence="2">Membrane</location>
    </subcellularLocation>
</comment>
<keyword evidence="7" id="KW-0418">Kinase</keyword>
<sequence>MSSRVNRTPFRIFLPALYALLFLIFLLTVSYYYASYRRGLWEKDIRNSLLETLVMKKSRIEKALSSRVYYTKGIAAFVSIQPDITDREFYNLAQQLVQNDPVISTMSLSRDGIINAIYPLAGHEAAIGLNLMAHPKRKEVVEKTIRTRKTFIAGPVELIEGGVAFISYTPIFTKNTDSSERFWGMTDIVIKKDELFEDAGLVDTENNFEFAMRGMDGTGENGAVFFGDSAVFDQTPVEIKINLPDGNWILAATPLKGWTHFFDQDKTLDYIMIISAFIISILFWLLLRTQFKVNANEKELKAVFRSMQNLIIEFSDEGEYIRIPETNKELLYKEEKQLLGKRVTEIFDSEMADLFMSAIKRCLALKDLVEIEYPLDISGKKHWFSARISYKSPHRVIMNAYDITDRKENEQNLRKSEQRMKELNDVKDKFFSIIAHDLRSPVGSFKMLTEIMLNEVECADQKKNKRMLTSIHSASSNLYDLLENLLSWSHTQRNSLIINKEEHNLFHLADDAIDSHIVNAEIKNVALINEVKEDARIVCDQYVTLTIIRNLVSNALKFTPTKGKIVVSNQTIEKDGIRYQGVTVTDTGVGIAADRLGTIFNFKLADTTIGTANEQGSGLGLMLCREFSEKQGGFITIQSEIKKGTTVTFALPLS</sequence>
<comment type="catalytic activity">
    <reaction evidence="1">
        <text>ATP + protein L-histidine = ADP + protein N-phospho-L-histidine.</text>
        <dbReference type="EC" id="2.7.13.3"/>
    </reaction>
</comment>
<evidence type="ECO:0000256" key="11">
    <source>
        <dbReference type="SAM" id="Phobius"/>
    </source>
</evidence>
<reference evidence="14 15" key="1">
    <citation type="submission" date="2018-09" db="EMBL/GenBank/DDBJ databases">
        <title>Genomic Encyclopedia of Archaeal and Bacterial Type Strains, Phase II (KMG-II): from individual species to whole genera.</title>
        <authorList>
            <person name="Goeker M."/>
        </authorList>
    </citation>
    <scope>NUCLEOTIDE SEQUENCE [LARGE SCALE GENOMIC DNA]</scope>
    <source>
        <strain evidence="14 15">DSM 27148</strain>
    </source>
</reference>
<dbReference type="PROSITE" id="PS50109">
    <property type="entry name" value="HIS_KIN"/>
    <property type="match status" value="1"/>
</dbReference>
<dbReference type="InterPro" id="IPR036890">
    <property type="entry name" value="HATPase_C_sf"/>
</dbReference>
<dbReference type="CDD" id="cd00082">
    <property type="entry name" value="HisKA"/>
    <property type="match status" value="1"/>
</dbReference>
<evidence type="ECO:0000256" key="5">
    <source>
        <dbReference type="ARBA" id="ARBA00022679"/>
    </source>
</evidence>
<evidence type="ECO:0000259" key="12">
    <source>
        <dbReference type="PROSITE" id="PS50109"/>
    </source>
</evidence>
<evidence type="ECO:0000313" key="14">
    <source>
        <dbReference type="EMBL" id="RKD91504.1"/>
    </source>
</evidence>
<evidence type="ECO:0000259" key="13">
    <source>
        <dbReference type="PROSITE" id="PS50839"/>
    </source>
</evidence>
<keyword evidence="8 11" id="KW-1133">Transmembrane helix</keyword>
<dbReference type="SUPFAM" id="SSF55874">
    <property type="entry name" value="ATPase domain of HSP90 chaperone/DNA topoisomerase II/histidine kinase"/>
    <property type="match status" value="1"/>
</dbReference>
<dbReference type="SMART" id="SM00387">
    <property type="entry name" value="HATPase_c"/>
    <property type="match status" value="1"/>
</dbReference>
<dbReference type="Gene3D" id="3.30.450.350">
    <property type="entry name" value="CHASE domain"/>
    <property type="match status" value="1"/>
</dbReference>